<dbReference type="Proteomes" id="UP000626092">
    <property type="component" value="Unassembled WGS sequence"/>
</dbReference>
<evidence type="ECO:0000313" key="2">
    <source>
        <dbReference type="EMBL" id="KAF7120263.1"/>
    </source>
</evidence>
<gene>
    <name evidence="2" type="ORF">RHSIM_Rhsim13G0197000</name>
</gene>
<dbReference type="SMART" id="SM00753">
    <property type="entry name" value="PAM"/>
    <property type="match status" value="1"/>
</dbReference>
<dbReference type="PANTHER" id="PTHR10678">
    <property type="entry name" value="26S PROTEASOME NON-ATPASE REGULATORY SUBUNIT 11/COP9 SIGNALOSOME COMPLEX SUBUNIT 2"/>
    <property type="match status" value="1"/>
</dbReference>
<protein>
    <recommendedName>
        <fullName evidence="4">COP9 signalosome complex subunit 2</fullName>
    </recommendedName>
</protein>
<comment type="caution">
    <text evidence="2">The sequence shown here is derived from an EMBL/GenBank/DDBJ whole genome shotgun (WGS) entry which is preliminary data.</text>
</comment>
<dbReference type="OrthoDB" id="1749832at2759"/>
<reference evidence="2" key="1">
    <citation type="submission" date="2019-11" db="EMBL/GenBank/DDBJ databases">
        <authorList>
            <person name="Liu Y."/>
            <person name="Hou J."/>
            <person name="Li T.-Q."/>
            <person name="Guan C.-H."/>
            <person name="Wu X."/>
            <person name="Wu H.-Z."/>
            <person name="Ling F."/>
            <person name="Zhang R."/>
            <person name="Shi X.-G."/>
            <person name="Ren J.-P."/>
            <person name="Chen E.-F."/>
            <person name="Sun J.-M."/>
        </authorList>
    </citation>
    <scope>NUCLEOTIDE SEQUENCE</scope>
    <source>
        <strain evidence="2">Adult_tree_wgs_1</strain>
        <tissue evidence="2">Leaves</tissue>
    </source>
</reference>
<feature type="compositionally biased region" description="Acidic residues" evidence="1">
    <location>
        <begin position="1"/>
        <end position="23"/>
    </location>
</feature>
<evidence type="ECO:0000313" key="3">
    <source>
        <dbReference type="Proteomes" id="UP000626092"/>
    </source>
</evidence>
<dbReference type="InterPro" id="IPR050871">
    <property type="entry name" value="26S_Proteasome/COP9_Components"/>
</dbReference>
<evidence type="ECO:0000256" key="1">
    <source>
        <dbReference type="SAM" id="MobiDB-lite"/>
    </source>
</evidence>
<dbReference type="EMBL" id="WJXA01000013">
    <property type="protein sequence ID" value="KAF7120263.1"/>
    <property type="molecule type" value="Genomic_DNA"/>
</dbReference>
<proteinExistence type="predicted"/>
<sequence>MAAPDGEDYGFQYSDEEPEEQDAEIGNQHYNSKGLFETDPEGALAGFAEVVRMESEKSECFSSSFWFPKDSGRWGKSRFVGRLSSISGCQYWNHKVFLPLIFRGFKALKQTVKLYYKLGNYKGMMDAYSTTLKALEEPKNERLWFKSNLKLCKIWFHMREYGRMRKILEGLHKSCQKGDDRDDQKKGTQLLEVYAIEIQLYTETKNNKKLKELYKQALSIKSAIPHPNMRGIIHECGGKMHMAEGQWAEAATDFFEAFKNYDEARNQRHIQCLKYVCKLISSLASLHVS</sequence>
<organism evidence="2 3">
    <name type="scientific">Rhododendron simsii</name>
    <name type="common">Sims's rhododendron</name>
    <dbReference type="NCBI Taxonomy" id="118357"/>
    <lineage>
        <taxon>Eukaryota</taxon>
        <taxon>Viridiplantae</taxon>
        <taxon>Streptophyta</taxon>
        <taxon>Embryophyta</taxon>
        <taxon>Tracheophyta</taxon>
        <taxon>Spermatophyta</taxon>
        <taxon>Magnoliopsida</taxon>
        <taxon>eudicotyledons</taxon>
        <taxon>Gunneridae</taxon>
        <taxon>Pentapetalae</taxon>
        <taxon>asterids</taxon>
        <taxon>Ericales</taxon>
        <taxon>Ericaceae</taxon>
        <taxon>Ericoideae</taxon>
        <taxon>Rhodoreae</taxon>
        <taxon>Rhododendron</taxon>
    </lineage>
</organism>
<name>A0A834L457_RHOSS</name>
<keyword evidence="3" id="KW-1185">Reference proteome</keyword>
<dbReference type="AlphaFoldDB" id="A0A834L457"/>
<feature type="region of interest" description="Disordered" evidence="1">
    <location>
        <begin position="1"/>
        <end position="24"/>
    </location>
</feature>
<evidence type="ECO:0008006" key="4">
    <source>
        <dbReference type="Google" id="ProtNLM"/>
    </source>
</evidence>
<dbReference type="Gene3D" id="1.25.40.570">
    <property type="match status" value="1"/>
</dbReference>
<accession>A0A834L457</accession>